<organism evidence="4">
    <name type="scientific">Fusarium oxysporum f. sp. conglutinans race 2 54008</name>
    <dbReference type="NCBI Taxonomy" id="1089457"/>
    <lineage>
        <taxon>Eukaryota</taxon>
        <taxon>Fungi</taxon>
        <taxon>Dikarya</taxon>
        <taxon>Ascomycota</taxon>
        <taxon>Pezizomycotina</taxon>
        <taxon>Sordariomycetes</taxon>
        <taxon>Hypocreomycetidae</taxon>
        <taxon>Hypocreales</taxon>
        <taxon>Nectriaceae</taxon>
        <taxon>Fusarium</taxon>
        <taxon>Fusarium oxysporum species complex</taxon>
    </lineage>
</organism>
<dbReference type="PROSITE" id="PS50076">
    <property type="entry name" value="DNAJ_2"/>
    <property type="match status" value="1"/>
</dbReference>
<dbReference type="SUPFAM" id="SSF46565">
    <property type="entry name" value="Chaperone J-domain"/>
    <property type="match status" value="1"/>
</dbReference>
<accession>X0GVU2</accession>
<dbReference type="AlphaFoldDB" id="X0GVU2"/>
<dbReference type="SMART" id="SM00271">
    <property type="entry name" value="DnaJ"/>
    <property type="match status" value="1"/>
</dbReference>
<evidence type="ECO:0000256" key="1">
    <source>
        <dbReference type="ARBA" id="ARBA00023186"/>
    </source>
</evidence>
<feature type="compositionally biased region" description="Low complexity" evidence="2">
    <location>
        <begin position="174"/>
        <end position="191"/>
    </location>
</feature>
<dbReference type="EMBL" id="KK034556">
    <property type="protein sequence ID" value="EXL63931.1"/>
    <property type="molecule type" value="Genomic_DNA"/>
</dbReference>
<dbReference type="PANTHER" id="PTHR44145">
    <property type="entry name" value="DNAJ HOMOLOG SUBFAMILY A MEMBER 3, MITOCHONDRIAL"/>
    <property type="match status" value="1"/>
</dbReference>
<evidence type="ECO:0000313" key="4">
    <source>
        <dbReference type="EMBL" id="EXL63931.1"/>
    </source>
</evidence>
<dbReference type="Pfam" id="PF00226">
    <property type="entry name" value="DnaJ"/>
    <property type="match status" value="1"/>
</dbReference>
<protein>
    <recommendedName>
        <fullName evidence="3">J domain-containing protein</fullName>
    </recommendedName>
</protein>
<feature type="domain" description="J" evidence="3">
    <location>
        <begin position="6"/>
        <end position="77"/>
    </location>
</feature>
<dbReference type="Proteomes" id="UP000030676">
    <property type="component" value="Unassembled WGS sequence"/>
</dbReference>
<dbReference type="OrthoDB" id="5110798at2759"/>
<name>X0GVU2_FUSOX</name>
<feature type="region of interest" description="Disordered" evidence="2">
    <location>
        <begin position="60"/>
        <end position="315"/>
    </location>
</feature>
<dbReference type="HOGENOM" id="CLU_051878_0_0_1"/>
<reference evidence="4" key="2">
    <citation type="submission" date="2014-03" db="EMBL/GenBank/DDBJ databases">
        <title>The Genome Annotation of Fusarium oxysporum PHW808.</title>
        <authorList>
            <consortium name="The Broad Institute Genomics Platform"/>
            <person name="Ma L.-J."/>
            <person name="Corby-Kistler H."/>
            <person name="Broz K."/>
            <person name="Gale L.R."/>
            <person name="Jonkers W."/>
            <person name="O'Donnell K."/>
            <person name="Ploetz R."/>
            <person name="Steinberg C."/>
            <person name="Schwartz D.C."/>
            <person name="VanEtten H."/>
            <person name="Zhou S."/>
            <person name="Young S.K."/>
            <person name="Zeng Q."/>
            <person name="Gargeya S."/>
            <person name="Fitzgerald M."/>
            <person name="Abouelleil A."/>
            <person name="Alvarado L."/>
            <person name="Chapman S.B."/>
            <person name="Gainer-Dewar J."/>
            <person name="Goldberg J."/>
            <person name="Griggs A."/>
            <person name="Gujja S."/>
            <person name="Hansen M."/>
            <person name="Howarth C."/>
            <person name="Imamovic A."/>
            <person name="Ireland A."/>
            <person name="Larimer J."/>
            <person name="McCowan C."/>
            <person name="Murphy C."/>
            <person name="Pearson M."/>
            <person name="Poon T.W."/>
            <person name="Priest M."/>
            <person name="Roberts A."/>
            <person name="Saif S."/>
            <person name="Shea T."/>
            <person name="Sykes S."/>
            <person name="Wortman J."/>
            <person name="Nusbaum C."/>
            <person name="Birren B."/>
        </authorList>
    </citation>
    <scope>NUCLEOTIDE SEQUENCE</scope>
    <source>
        <strain evidence="4">54008</strain>
    </source>
</reference>
<dbReference type="InterPro" id="IPR001623">
    <property type="entry name" value="DnaJ_domain"/>
</dbReference>
<reference evidence="4" key="1">
    <citation type="submission" date="2011-11" db="EMBL/GenBank/DDBJ databases">
        <title>The Genome Sequence of Fusarium oxysporum PHW808.</title>
        <authorList>
            <consortium name="The Broad Institute Genome Sequencing Platform"/>
            <person name="Ma L.-J."/>
            <person name="Gale L.R."/>
            <person name="Schwartz D.C."/>
            <person name="Zhou S."/>
            <person name="Corby-Kistler H."/>
            <person name="Young S.K."/>
            <person name="Zeng Q."/>
            <person name="Gargeya S."/>
            <person name="Fitzgerald M."/>
            <person name="Haas B."/>
            <person name="Abouelleil A."/>
            <person name="Alvarado L."/>
            <person name="Arachchi H.M."/>
            <person name="Berlin A."/>
            <person name="Brown A."/>
            <person name="Chapman S.B."/>
            <person name="Chen Z."/>
            <person name="Dunbar C."/>
            <person name="Freedman E."/>
            <person name="Gearin G."/>
            <person name="Goldberg J."/>
            <person name="Griggs A."/>
            <person name="Gujja S."/>
            <person name="Heiman D."/>
            <person name="Howarth C."/>
            <person name="Larson L."/>
            <person name="Lui A."/>
            <person name="MacDonald P.J.P."/>
            <person name="Montmayeur A."/>
            <person name="Murphy C."/>
            <person name="Neiman D."/>
            <person name="Pearson M."/>
            <person name="Priest M."/>
            <person name="Roberts A."/>
            <person name="Saif S."/>
            <person name="Shea T."/>
            <person name="Shenoy N."/>
            <person name="Sisk P."/>
            <person name="Stolte C."/>
            <person name="Sykes S."/>
            <person name="Wortman J."/>
            <person name="Nusbaum C."/>
            <person name="Birren B."/>
        </authorList>
    </citation>
    <scope>NUCLEOTIDE SEQUENCE [LARGE SCALE GENOMIC DNA]</scope>
    <source>
        <strain evidence="4">54008</strain>
    </source>
</reference>
<evidence type="ECO:0000256" key="2">
    <source>
        <dbReference type="SAM" id="MobiDB-lite"/>
    </source>
</evidence>
<feature type="compositionally biased region" description="Basic and acidic residues" evidence="2">
    <location>
        <begin position="127"/>
        <end position="139"/>
    </location>
</feature>
<dbReference type="CDD" id="cd06257">
    <property type="entry name" value="DnaJ"/>
    <property type="match status" value="1"/>
</dbReference>
<dbReference type="PRINTS" id="PR00625">
    <property type="entry name" value="JDOMAIN"/>
</dbReference>
<dbReference type="InterPro" id="IPR036869">
    <property type="entry name" value="J_dom_sf"/>
</dbReference>
<proteinExistence type="predicted"/>
<gene>
    <name evidence="4" type="ORF">FOPG_19798</name>
</gene>
<dbReference type="Gene3D" id="1.10.287.110">
    <property type="entry name" value="DnaJ domain"/>
    <property type="match status" value="1"/>
</dbReference>
<feature type="compositionally biased region" description="Polar residues" evidence="2">
    <location>
        <begin position="256"/>
        <end position="269"/>
    </location>
</feature>
<sequence length="418" mass="46473">MDTDTDYYAVLGLSPRASQQNIRKKYIELCLKHHPDKNPGQEEDANLRFQAIQQAYEVLSDASRARGSNSDSSDARGNPWSNMRDFQTRPRQHQADSRTGSKGTEDQKFPAGVPPSNRYTNSKPKSKNADRPTTKRGREQPTPPPPPPPRTESARQREKASFGSRTKSSKYRSPHSSSPYSSSPNPDASAQAPPPVPQRPRPTAKTDPPDTVNPHTMDKGNSAATTSTPPPRPREFPFQQPEQTTSPPHPVDLPKRSQQPAELKQSSGTIPMPPAAQDTNAKPASPEWESGNVETPNANEESFPTPPTAPQIPASIDGVQPSVSDSETYLKDFKNYLEQWNMFKNRIIGHFLAWKGTITNLQNSGSGDIQQYSDWLVHDAEIRGLFIAAVEEHEIQFRQFRQFMMLFLSSSNTGHGDK</sequence>
<dbReference type="PANTHER" id="PTHR44145:SF3">
    <property type="entry name" value="DNAJ HOMOLOG SUBFAMILY A MEMBER 3, MITOCHONDRIAL"/>
    <property type="match status" value="1"/>
</dbReference>
<keyword evidence="1" id="KW-0143">Chaperone</keyword>
<feature type="compositionally biased region" description="Pro residues" evidence="2">
    <location>
        <begin position="141"/>
        <end position="150"/>
    </location>
</feature>
<dbReference type="InterPro" id="IPR051938">
    <property type="entry name" value="Apopto_cytoskel_mod"/>
</dbReference>
<feature type="compositionally biased region" description="Polar residues" evidence="2">
    <location>
        <begin position="292"/>
        <end position="302"/>
    </location>
</feature>
<evidence type="ECO:0000259" key="3">
    <source>
        <dbReference type="PROSITE" id="PS50076"/>
    </source>
</evidence>